<reference evidence="1" key="1">
    <citation type="submission" date="2020-04" db="EMBL/GenBank/DDBJ databases">
        <title>A chromosome-scale assembly and high-density genetic map of the yellow drum (Nibea albiflora) genome.</title>
        <authorList>
            <person name="Xu D."/>
            <person name="Zhang W."/>
            <person name="Chen R."/>
            <person name="Tan P."/>
            <person name="Wang L."/>
            <person name="Song H."/>
            <person name="Tian L."/>
            <person name="Zhu Q."/>
            <person name="Wang B."/>
        </authorList>
    </citation>
    <scope>NUCLEOTIDE SEQUENCE</scope>
    <source>
        <strain evidence="1">ZJHYS-2018</strain>
    </source>
</reference>
<name>A0ACB7EUR7_NIBAL</name>
<protein>
    <submittedName>
        <fullName evidence="1">Uncharacterized protein</fullName>
    </submittedName>
</protein>
<organism evidence="1 2">
    <name type="scientific">Nibea albiflora</name>
    <name type="common">Yellow drum</name>
    <name type="synonym">Corvina albiflora</name>
    <dbReference type="NCBI Taxonomy" id="240163"/>
    <lineage>
        <taxon>Eukaryota</taxon>
        <taxon>Metazoa</taxon>
        <taxon>Chordata</taxon>
        <taxon>Craniata</taxon>
        <taxon>Vertebrata</taxon>
        <taxon>Euteleostomi</taxon>
        <taxon>Actinopterygii</taxon>
        <taxon>Neopterygii</taxon>
        <taxon>Teleostei</taxon>
        <taxon>Neoteleostei</taxon>
        <taxon>Acanthomorphata</taxon>
        <taxon>Eupercaria</taxon>
        <taxon>Sciaenidae</taxon>
        <taxon>Nibea</taxon>
    </lineage>
</organism>
<evidence type="ECO:0000313" key="1">
    <source>
        <dbReference type="EMBL" id="KAG8005478.1"/>
    </source>
</evidence>
<gene>
    <name evidence="1" type="ORF">GBF38_001310</name>
</gene>
<dbReference type="Proteomes" id="UP000805704">
    <property type="component" value="Chromosome 22"/>
</dbReference>
<proteinExistence type="predicted"/>
<comment type="caution">
    <text evidence="1">The sequence shown here is derived from an EMBL/GenBank/DDBJ whole genome shotgun (WGS) entry which is preliminary data.</text>
</comment>
<keyword evidence="2" id="KW-1185">Reference proteome</keyword>
<evidence type="ECO:0000313" key="2">
    <source>
        <dbReference type="Proteomes" id="UP000805704"/>
    </source>
</evidence>
<dbReference type="EMBL" id="CM024810">
    <property type="protein sequence ID" value="KAG8005478.1"/>
    <property type="molecule type" value="Genomic_DNA"/>
</dbReference>
<sequence>MFWKNGGHLTAHAVSTATASASQMRQTNFYYAATVDGSGSKVTEEEQLENVQLDRGQQKFIRIHFRSFKSFQVGTPERFTQECFTVSETPQFVKAVTLYNPCSHRRPAVITSVKLFLTPPSPCRILINDKVVREEFVTL</sequence>
<accession>A0ACB7EUR7</accession>